<accession>A0A0N1QYI7</accession>
<protein>
    <submittedName>
        <fullName evidence="1">Uncharacterized protein</fullName>
    </submittedName>
</protein>
<dbReference type="KEGG" id="sew:SeSA_A0875"/>
<organism evidence="1 2">
    <name type="scientific">Salmonella schwarzengrund (strain CVM19633)</name>
    <dbReference type="NCBI Taxonomy" id="439843"/>
    <lineage>
        <taxon>Bacteria</taxon>
        <taxon>Pseudomonadati</taxon>
        <taxon>Pseudomonadota</taxon>
        <taxon>Gammaproteobacteria</taxon>
        <taxon>Enterobacterales</taxon>
        <taxon>Enterobacteriaceae</taxon>
        <taxon>Salmonella</taxon>
    </lineage>
</organism>
<sequence length="41" mass="4696">MLTAYLHHAARYSDPLCCVLNELSSQNKYGNHRCPEIPHNV</sequence>
<gene>
    <name evidence="1" type="ordered locus">SeSA_A0875</name>
</gene>
<dbReference type="HOGENOM" id="CLU_3276451_0_0_6"/>
<reference evidence="1 2" key="1">
    <citation type="journal article" date="2011" name="J. Bacteriol.">
        <title>Comparative genomics of 28 Salmonella enterica isolates: evidence for CRISPR-mediated adaptive sublineage evolution.</title>
        <authorList>
            <person name="Fricke W.F."/>
            <person name="Mammel M.K."/>
            <person name="McDermott P.F."/>
            <person name="Tartera C."/>
            <person name="White D.G."/>
            <person name="Leclerc J.E."/>
            <person name="Ravel J."/>
            <person name="Cebula T.A."/>
        </authorList>
    </citation>
    <scope>NUCLEOTIDE SEQUENCE [LARGE SCALE GENOMIC DNA]</scope>
    <source>
        <strain evidence="1 2">CVM19633</strain>
    </source>
</reference>
<dbReference type="EMBL" id="CP001127">
    <property type="protein sequence ID" value="ACF91662.1"/>
    <property type="molecule type" value="Genomic_DNA"/>
</dbReference>
<dbReference type="AlphaFoldDB" id="A0A0N1QYI7"/>
<name>A0A0N1QYI7_SALSV</name>
<evidence type="ECO:0000313" key="2">
    <source>
        <dbReference type="Proteomes" id="UP000001865"/>
    </source>
</evidence>
<dbReference type="Proteomes" id="UP000001865">
    <property type="component" value="Chromosome"/>
</dbReference>
<proteinExistence type="predicted"/>
<evidence type="ECO:0000313" key="1">
    <source>
        <dbReference type="EMBL" id="ACF91662.1"/>
    </source>
</evidence>